<name>M4NE74_9GAMM</name>
<gene>
    <name evidence="1" type="ORF">R2APBS1_1905</name>
</gene>
<dbReference type="KEGG" id="rhd:R2APBS1_1905"/>
<dbReference type="STRING" id="666685.R2APBS1_1905"/>
<dbReference type="HOGENOM" id="CLU_2247999_0_0_6"/>
<proteinExistence type="predicted"/>
<dbReference type="EMBL" id="CP003470">
    <property type="protein sequence ID" value="AGG89029.1"/>
    <property type="molecule type" value="Genomic_DNA"/>
</dbReference>
<protein>
    <submittedName>
        <fullName evidence="1">Uncharacterized protein</fullName>
    </submittedName>
</protein>
<dbReference type="Proteomes" id="UP000011859">
    <property type="component" value="Chromosome"/>
</dbReference>
<dbReference type="AlphaFoldDB" id="M4NE74"/>
<organism evidence="1 2">
    <name type="scientific">Rhodanobacter denitrificans</name>
    <dbReference type="NCBI Taxonomy" id="666685"/>
    <lineage>
        <taxon>Bacteria</taxon>
        <taxon>Pseudomonadati</taxon>
        <taxon>Pseudomonadota</taxon>
        <taxon>Gammaproteobacteria</taxon>
        <taxon>Lysobacterales</taxon>
        <taxon>Rhodanobacteraceae</taxon>
        <taxon>Rhodanobacter</taxon>
    </lineage>
</organism>
<keyword evidence="2" id="KW-1185">Reference proteome</keyword>
<evidence type="ECO:0000313" key="2">
    <source>
        <dbReference type="Proteomes" id="UP000011859"/>
    </source>
</evidence>
<evidence type="ECO:0000313" key="1">
    <source>
        <dbReference type="EMBL" id="AGG89029.1"/>
    </source>
</evidence>
<accession>M4NE74</accession>
<sequence>MTYCPTRARVGAHRSDWIPVAAVCPNRASTRSNTMSQQQNSQATPTEYRFGAEVFSMDTVSYPDRAAKWVRMCSQTPALADRFVDVFLAAQLTMLAHGLQPEFH</sequence>
<reference evidence="1 2" key="1">
    <citation type="submission" date="2012-04" db="EMBL/GenBank/DDBJ databases">
        <title>Complete genome of Rhodanobacter sp. 2APBS1.</title>
        <authorList>
            <consortium name="US DOE Joint Genome Institute"/>
            <person name="Huntemann M."/>
            <person name="Wei C.-L."/>
            <person name="Han J."/>
            <person name="Detter J.C."/>
            <person name="Han C."/>
            <person name="Tapia R."/>
            <person name="Munk A.C.C."/>
            <person name="Chen A."/>
            <person name="Krypides N."/>
            <person name="Mavromatis K."/>
            <person name="Markowitz V."/>
            <person name="Szeto E."/>
            <person name="Ivanova N."/>
            <person name="Mikhailova N."/>
            <person name="Ovchinnikova G."/>
            <person name="Pagani I."/>
            <person name="Pati A."/>
            <person name="Goodwin L."/>
            <person name="Peters L."/>
            <person name="Pitluck S."/>
            <person name="Woyke T."/>
            <person name="Prakash O."/>
            <person name="Elkins J."/>
            <person name="Brown S."/>
            <person name="Palumbo A."/>
            <person name="Hemme C."/>
            <person name="Zhou J."/>
            <person name="Watson D."/>
            <person name="Jardine P."/>
            <person name="Kostka J."/>
            <person name="Green S."/>
        </authorList>
    </citation>
    <scope>NUCLEOTIDE SEQUENCE [LARGE SCALE GENOMIC DNA]</scope>
    <source>
        <strain evidence="1 2">2APBS1</strain>
    </source>
</reference>